<comment type="caution">
    <text evidence="1">The sequence shown here is derived from an EMBL/GenBank/DDBJ whole genome shotgun (WGS) entry which is preliminary data.</text>
</comment>
<name>A0ABU3WVX1_9NOCA</name>
<evidence type="ECO:0000313" key="2">
    <source>
        <dbReference type="Proteomes" id="UP001275440"/>
    </source>
</evidence>
<protein>
    <submittedName>
        <fullName evidence="1">Uncharacterized protein</fullName>
    </submittedName>
</protein>
<dbReference type="Proteomes" id="UP001275440">
    <property type="component" value="Unassembled WGS sequence"/>
</dbReference>
<keyword evidence="2" id="KW-1185">Reference proteome</keyword>
<dbReference type="Gene3D" id="3.50.50.60">
    <property type="entry name" value="FAD/NAD(P)-binding domain"/>
    <property type="match status" value="1"/>
</dbReference>
<proteinExistence type="predicted"/>
<organism evidence="1 2">
    <name type="scientific">Rhodococcus zopfii</name>
    <dbReference type="NCBI Taxonomy" id="43772"/>
    <lineage>
        <taxon>Bacteria</taxon>
        <taxon>Bacillati</taxon>
        <taxon>Actinomycetota</taxon>
        <taxon>Actinomycetes</taxon>
        <taxon>Mycobacteriales</taxon>
        <taxon>Nocardiaceae</taxon>
        <taxon>Rhodococcus</taxon>
    </lineage>
</organism>
<gene>
    <name evidence="1" type="ORF">F8M49_27095</name>
</gene>
<evidence type="ECO:0000313" key="1">
    <source>
        <dbReference type="EMBL" id="MDV2478156.1"/>
    </source>
</evidence>
<dbReference type="InterPro" id="IPR036188">
    <property type="entry name" value="FAD/NAD-bd_sf"/>
</dbReference>
<reference evidence="1 2" key="1">
    <citation type="submission" date="2019-10" db="EMBL/GenBank/DDBJ databases">
        <title>Draft Genome Assembly of Rhodococcus zopfii DSM44189.</title>
        <authorList>
            <person name="Sutton J.M."/>
            <person name="Akob D.M."/>
            <person name="Bushman T.J."/>
        </authorList>
    </citation>
    <scope>NUCLEOTIDE SEQUENCE [LARGE SCALE GENOMIC DNA]</scope>
    <source>
        <strain evidence="1 2">DSM 44189</strain>
    </source>
</reference>
<sequence>MFLAQPDSRPPCIPEFDVAVVGRSFASLRAAERLRRELRLSVTESPDAQAARYDEVNHRWEIDTAGGVAARAKIVVESSGTILVEGRRGRSLAQDADGLVVHGYPNLFRLGDSGTPDPVGSVCRLVGHMRTNVLDYIEARPTAAFINRLDAVTFDRPVPRNLL</sequence>
<accession>A0ABU3WVX1</accession>
<dbReference type="EMBL" id="WBMO01000005">
    <property type="protein sequence ID" value="MDV2478156.1"/>
    <property type="molecule type" value="Genomic_DNA"/>
</dbReference>
<dbReference type="RefSeq" id="WP_072814789.1">
    <property type="nucleotide sequence ID" value="NZ_JAHWLX010000033.1"/>
</dbReference>